<dbReference type="KEGG" id="dzi:111309398"/>
<dbReference type="RefSeq" id="XP_022764199.1">
    <property type="nucleotide sequence ID" value="XM_022908464.1"/>
</dbReference>
<sequence length="273" mass="29395">MQKSRLKEINIRDISLEPSAALIDLRYGLNPLEGNICTVGSNSVTSNSSIDIGLGNTGGAGLDSIPSIDSAFNWNAVFGSSFGSFSCIADHSCAENYRKLRSSNSEESSQIPFWIYAVGGWLQQNFHATGAAPNTGLPRFERSYAQGTGPAWNGQLVLQQQPSSPVYGAQRSGLLPPPLWEVQAPDSSPVAGAQYPQSMVTQVSVTHGQPQGPQHMRSDQMVGMYIQPITTSHLSAINNKAVQGNWFAGFHPQSVLGAQYMDILSQQMASMYP</sequence>
<keyword evidence="1" id="KW-1185">Reference proteome</keyword>
<protein>
    <submittedName>
        <fullName evidence="2">TOM1-like protein 8</fullName>
    </submittedName>
</protein>
<dbReference type="AlphaFoldDB" id="A0A6P6AH49"/>
<name>A0A6P6AH49_DURZI</name>
<dbReference type="Proteomes" id="UP000515121">
    <property type="component" value="Unplaced"/>
</dbReference>
<dbReference type="OrthoDB" id="2018246at2759"/>
<reference evidence="2" key="1">
    <citation type="submission" date="2025-08" db="UniProtKB">
        <authorList>
            <consortium name="RefSeq"/>
        </authorList>
    </citation>
    <scope>IDENTIFICATION</scope>
    <source>
        <tissue evidence="2">Fruit stalk</tissue>
    </source>
</reference>
<gene>
    <name evidence="2" type="primary">LOC111309398</name>
</gene>
<evidence type="ECO:0000313" key="2">
    <source>
        <dbReference type="RefSeq" id="XP_022764199.1"/>
    </source>
</evidence>
<evidence type="ECO:0000313" key="1">
    <source>
        <dbReference type="Proteomes" id="UP000515121"/>
    </source>
</evidence>
<dbReference type="GeneID" id="111309398"/>
<accession>A0A6P6AH49</accession>
<proteinExistence type="predicted"/>
<organism evidence="1 2">
    <name type="scientific">Durio zibethinus</name>
    <name type="common">Durian</name>
    <dbReference type="NCBI Taxonomy" id="66656"/>
    <lineage>
        <taxon>Eukaryota</taxon>
        <taxon>Viridiplantae</taxon>
        <taxon>Streptophyta</taxon>
        <taxon>Embryophyta</taxon>
        <taxon>Tracheophyta</taxon>
        <taxon>Spermatophyta</taxon>
        <taxon>Magnoliopsida</taxon>
        <taxon>eudicotyledons</taxon>
        <taxon>Gunneridae</taxon>
        <taxon>Pentapetalae</taxon>
        <taxon>rosids</taxon>
        <taxon>malvids</taxon>
        <taxon>Malvales</taxon>
        <taxon>Malvaceae</taxon>
        <taxon>Helicteroideae</taxon>
        <taxon>Durio</taxon>
    </lineage>
</organism>